<dbReference type="PROSITE" id="PS50014">
    <property type="entry name" value="BROMODOMAIN_2"/>
    <property type="match status" value="1"/>
</dbReference>
<dbReference type="GO" id="GO:0045740">
    <property type="term" value="P:positive regulation of DNA replication"/>
    <property type="evidence" value="ECO:0007669"/>
    <property type="project" value="TreeGrafter"/>
</dbReference>
<name>I7LUC1_TETTS</name>
<dbReference type="GO" id="GO:0006355">
    <property type="term" value="P:regulation of DNA-templated transcription"/>
    <property type="evidence" value="ECO:0007669"/>
    <property type="project" value="TreeGrafter"/>
</dbReference>
<keyword evidence="1 2" id="KW-0103">Bromodomain</keyword>
<dbReference type="GO" id="GO:0008623">
    <property type="term" value="C:CHRAC"/>
    <property type="evidence" value="ECO:0007669"/>
    <property type="project" value="TreeGrafter"/>
</dbReference>
<reference evidence="5" key="1">
    <citation type="journal article" date="2006" name="PLoS Biol.">
        <title>Macronuclear genome sequence of the ciliate Tetrahymena thermophila, a model eukaryote.</title>
        <authorList>
            <person name="Eisen J.A."/>
            <person name="Coyne R.S."/>
            <person name="Wu M."/>
            <person name="Wu D."/>
            <person name="Thiagarajan M."/>
            <person name="Wortman J.R."/>
            <person name="Badger J.H."/>
            <person name="Ren Q."/>
            <person name="Amedeo P."/>
            <person name="Jones K.M."/>
            <person name="Tallon L.J."/>
            <person name="Delcher A.L."/>
            <person name="Salzberg S.L."/>
            <person name="Silva J.C."/>
            <person name="Haas B.J."/>
            <person name="Majoros W.H."/>
            <person name="Farzad M."/>
            <person name="Carlton J.M."/>
            <person name="Smith R.K. Jr."/>
            <person name="Garg J."/>
            <person name="Pearlman R.E."/>
            <person name="Karrer K.M."/>
            <person name="Sun L."/>
            <person name="Manning G."/>
            <person name="Elde N.C."/>
            <person name="Turkewitz A.P."/>
            <person name="Asai D.J."/>
            <person name="Wilkes D.E."/>
            <person name="Wang Y."/>
            <person name="Cai H."/>
            <person name="Collins K."/>
            <person name="Stewart B.A."/>
            <person name="Lee S.R."/>
            <person name="Wilamowska K."/>
            <person name="Weinberg Z."/>
            <person name="Ruzzo W.L."/>
            <person name="Wloga D."/>
            <person name="Gaertig J."/>
            <person name="Frankel J."/>
            <person name="Tsao C.-C."/>
            <person name="Gorovsky M.A."/>
            <person name="Keeling P.J."/>
            <person name="Waller R.F."/>
            <person name="Patron N.J."/>
            <person name="Cherry J.M."/>
            <person name="Stover N.A."/>
            <person name="Krieger C.J."/>
            <person name="del Toro C."/>
            <person name="Ryder H.F."/>
            <person name="Williamson S.C."/>
            <person name="Barbeau R.A."/>
            <person name="Hamilton E.P."/>
            <person name="Orias E."/>
        </authorList>
    </citation>
    <scope>NUCLEOTIDE SEQUENCE [LARGE SCALE GENOMIC DNA]</scope>
    <source>
        <strain evidence="5">SB210</strain>
    </source>
</reference>
<dbReference type="Proteomes" id="UP000009168">
    <property type="component" value="Unassembled WGS sequence"/>
</dbReference>
<evidence type="ECO:0000313" key="4">
    <source>
        <dbReference type="EMBL" id="EAR90998.3"/>
    </source>
</evidence>
<dbReference type="Gene3D" id="1.20.920.10">
    <property type="entry name" value="Bromodomain-like"/>
    <property type="match status" value="1"/>
</dbReference>
<organism evidence="4 5">
    <name type="scientific">Tetrahymena thermophila (strain SB210)</name>
    <dbReference type="NCBI Taxonomy" id="312017"/>
    <lineage>
        <taxon>Eukaryota</taxon>
        <taxon>Sar</taxon>
        <taxon>Alveolata</taxon>
        <taxon>Ciliophora</taxon>
        <taxon>Intramacronucleata</taxon>
        <taxon>Oligohymenophorea</taxon>
        <taxon>Hymenostomatida</taxon>
        <taxon>Tetrahymenina</taxon>
        <taxon>Tetrahymenidae</taxon>
        <taxon>Tetrahymena</taxon>
    </lineage>
</organism>
<dbReference type="SMART" id="SM00297">
    <property type="entry name" value="BROMO"/>
    <property type="match status" value="1"/>
</dbReference>
<dbReference type="GO" id="GO:0000228">
    <property type="term" value="C:nuclear chromosome"/>
    <property type="evidence" value="ECO:0007669"/>
    <property type="project" value="TreeGrafter"/>
</dbReference>
<dbReference type="GeneID" id="7839556"/>
<dbReference type="GO" id="GO:0006338">
    <property type="term" value="P:chromatin remodeling"/>
    <property type="evidence" value="ECO:0007669"/>
    <property type="project" value="InterPro"/>
</dbReference>
<dbReference type="CDD" id="cd04369">
    <property type="entry name" value="Bromodomain"/>
    <property type="match status" value="1"/>
</dbReference>
<dbReference type="PANTHER" id="PTHR46510:SF1">
    <property type="entry name" value="BROMODOMAIN ADJACENT TO ZINC FINGER DOMAIN PROTEIN 1A"/>
    <property type="match status" value="1"/>
</dbReference>
<dbReference type="InterPro" id="IPR036427">
    <property type="entry name" value="Bromodomain-like_sf"/>
</dbReference>
<evidence type="ECO:0000313" key="5">
    <source>
        <dbReference type="Proteomes" id="UP000009168"/>
    </source>
</evidence>
<dbReference type="GO" id="GO:0003677">
    <property type="term" value="F:DNA binding"/>
    <property type="evidence" value="ECO:0007669"/>
    <property type="project" value="TreeGrafter"/>
</dbReference>
<feature type="domain" description="Bromo" evidence="3">
    <location>
        <begin position="31"/>
        <end position="91"/>
    </location>
</feature>
<dbReference type="InParanoid" id="I7LUC1"/>
<dbReference type="InterPro" id="IPR047171">
    <property type="entry name" value="BAZ1A"/>
</dbReference>
<dbReference type="GO" id="GO:0031445">
    <property type="term" value="P:regulation of heterochromatin formation"/>
    <property type="evidence" value="ECO:0007669"/>
    <property type="project" value="TreeGrafter"/>
</dbReference>
<dbReference type="InterPro" id="IPR001487">
    <property type="entry name" value="Bromodomain"/>
</dbReference>
<dbReference type="STRING" id="312017.I7LUC1"/>
<dbReference type="OrthoDB" id="422637at2759"/>
<evidence type="ECO:0000256" key="2">
    <source>
        <dbReference type="PROSITE-ProRule" id="PRU00035"/>
    </source>
</evidence>
<dbReference type="PRINTS" id="PR00503">
    <property type="entry name" value="BROMODOMAIN"/>
</dbReference>
<dbReference type="EMBL" id="GG662793">
    <property type="protein sequence ID" value="EAR90998.3"/>
    <property type="molecule type" value="Genomic_DNA"/>
</dbReference>
<proteinExistence type="predicted"/>
<dbReference type="RefSeq" id="XP_001011243.3">
    <property type="nucleotide sequence ID" value="XM_001011243.3"/>
</dbReference>
<dbReference type="KEGG" id="tet:TTHERM_00146040"/>
<dbReference type="Pfam" id="PF00439">
    <property type="entry name" value="Bromodomain"/>
    <property type="match status" value="1"/>
</dbReference>
<dbReference type="AlphaFoldDB" id="I7LUC1"/>
<sequence length="307" mass="35805">MSKGKKDKLDLTVALNNVLNDIIVQDPQQIFYLPVDTKLFFDYTKKIAKPMDLQTMQKKIKKYVGYKEFENDLNLIWSNCRIYNQENSDIYKASLRLERLSKKSLKEHLLPFKAHYRFDENGVPIKKRKYNRVKDSLNSSLIQTNGNQNYQYASSYGIPSRKTSLSVDKKEKRGSKGVAKLAKAIKKGKKQDLLGLKKAQQIPALPQNLIFDKKTIIHPPKSSNYNCIVIGLQQQIQSKENLITEDDKQFLKQKVVNFSQEELFKCIKTIQEYEPQHISQQSKEHYIVNFNTLTKMVFNKIKEQFSL</sequence>
<dbReference type="SUPFAM" id="SSF47370">
    <property type="entry name" value="Bromodomain"/>
    <property type="match status" value="1"/>
</dbReference>
<accession>I7LUC1</accession>
<keyword evidence="5" id="KW-1185">Reference proteome</keyword>
<evidence type="ECO:0000259" key="3">
    <source>
        <dbReference type="PROSITE" id="PS50014"/>
    </source>
</evidence>
<dbReference type="PANTHER" id="PTHR46510">
    <property type="entry name" value="BROMODOMAIN ADJACENT TO ZINC FINGER DOMAIN PROTEIN 1A"/>
    <property type="match status" value="1"/>
</dbReference>
<gene>
    <name evidence="4" type="ORF">TTHERM_00146040</name>
</gene>
<protein>
    <submittedName>
        <fullName evidence="4">Bromodomain protein</fullName>
    </submittedName>
</protein>
<evidence type="ECO:0000256" key="1">
    <source>
        <dbReference type="ARBA" id="ARBA00023117"/>
    </source>
</evidence>